<sequence>MQMDSDLSTRCVLGKWVYLITHAMSLFDLQDVCMVVGSLATLELPMVVDLTELKGPYCTLTMTDRFLQALSVIPRGSWGDVARRFTMIRWETLSKERKKITKSYSANSSPLPSSLIAAIARRRRRNLFRSSWRGDSVREIFVDFLVQTDEGVEILVVDRIRRRSSRSTVEGAGSGSAAAPTLASYHLASTTPFFIQNALQVNFESVFRFFSKGLVKMFKALESSGLRGFLGCTTVVYEEDVQEFFANARQEQEYNQGISSMISTIKGISNLLAPMLGSAQAENVKEKTFTGNVKKTTTPKTKSLEDVSTRTEALVQPVVKRKRTTIGRAAMKPTIPYQVARTPKRKLILLDDSDSEDVKPVAKVLRVPAPVVRADPMLTLVTTMLAKVPDDESLSLEDLIRTCRAKVFPPSVMSREPLTEVRWSQGIHLREVDWHTRSLPKIAPVDKGKKVLVEKAKGNPIKEMISSVFADLEFYVKVRDSVYVKVMRLRRDSWIDEPELLRTQFAANTANTFRWSETLS</sequence>
<dbReference type="EMBL" id="KV020193">
    <property type="protein sequence ID" value="KZV14750.1"/>
    <property type="molecule type" value="Genomic_DNA"/>
</dbReference>
<evidence type="ECO:0000313" key="2">
    <source>
        <dbReference type="Proteomes" id="UP000250235"/>
    </source>
</evidence>
<reference evidence="1 2" key="1">
    <citation type="journal article" date="2015" name="Proc. Natl. Acad. Sci. U.S.A.">
        <title>The resurrection genome of Boea hygrometrica: A blueprint for survival of dehydration.</title>
        <authorList>
            <person name="Xiao L."/>
            <person name="Yang G."/>
            <person name="Zhang L."/>
            <person name="Yang X."/>
            <person name="Zhao S."/>
            <person name="Ji Z."/>
            <person name="Zhou Q."/>
            <person name="Hu M."/>
            <person name="Wang Y."/>
            <person name="Chen M."/>
            <person name="Xu Y."/>
            <person name="Jin H."/>
            <person name="Xiao X."/>
            <person name="Hu G."/>
            <person name="Bao F."/>
            <person name="Hu Y."/>
            <person name="Wan P."/>
            <person name="Li L."/>
            <person name="Deng X."/>
            <person name="Kuang T."/>
            <person name="Xiang C."/>
            <person name="Zhu J.K."/>
            <person name="Oliver M.J."/>
            <person name="He Y."/>
        </authorList>
    </citation>
    <scope>NUCLEOTIDE SEQUENCE [LARGE SCALE GENOMIC DNA]</scope>
    <source>
        <strain evidence="2">cv. XS01</strain>
    </source>
</reference>
<organism evidence="1 2">
    <name type="scientific">Dorcoceras hygrometricum</name>
    <dbReference type="NCBI Taxonomy" id="472368"/>
    <lineage>
        <taxon>Eukaryota</taxon>
        <taxon>Viridiplantae</taxon>
        <taxon>Streptophyta</taxon>
        <taxon>Embryophyta</taxon>
        <taxon>Tracheophyta</taxon>
        <taxon>Spermatophyta</taxon>
        <taxon>Magnoliopsida</taxon>
        <taxon>eudicotyledons</taxon>
        <taxon>Gunneridae</taxon>
        <taxon>Pentapetalae</taxon>
        <taxon>asterids</taxon>
        <taxon>lamiids</taxon>
        <taxon>Lamiales</taxon>
        <taxon>Gesneriaceae</taxon>
        <taxon>Didymocarpoideae</taxon>
        <taxon>Trichosporeae</taxon>
        <taxon>Loxocarpinae</taxon>
        <taxon>Dorcoceras</taxon>
    </lineage>
</organism>
<proteinExistence type="predicted"/>
<evidence type="ECO:0000313" key="1">
    <source>
        <dbReference type="EMBL" id="KZV14750.1"/>
    </source>
</evidence>
<keyword evidence="2" id="KW-1185">Reference proteome</keyword>
<gene>
    <name evidence="1" type="ORF">F511_41110</name>
</gene>
<dbReference type="AlphaFoldDB" id="A0A2Z7A753"/>
<name>A0A2Z7A753_9LAMI</name>
<dbReference type="Proteomes" id="UP000250235">
    <property type="component" value="Unassembled WGS sequence"/>
</dbReference>
<accession>A0A2Z7A753</accession>
<protein>
    <submittedName>
        <fullName evidence="1">Uncharacterized protein</fullName>
    </submittedName>
</protein>